<evidence type="ECO:0008006" key="5">
    <source>
        <dbReference type="Google" id="ProtNLM"/>
    </source>
</evidence>
<accession>A0A3A8K0B4</accession>
<keyword evidence="1" id="KW-0732">Signal</keyword>
<dbReference type="OrthoDB" id="5505670at2"/>
<evidence type="ECO:0000256" key="1">
    <source>
        <dbReference type="ARBA" id="ARBA00022729"/>
    </source>
</evidence>
<dbReference type="Gene3D" id="2.60.40.1240">
    <property type="match status" value="1"/>
</dbReference>
<feature type="region of interest" description="Disordered" evidence="2">
    <location>
        <begin position="44"/>
        <end position="70"/>
    </location>
</feature>
<evidence type="ECO:0000313" key="3">
    <source>
        <dbReference type="EMBL" id="RKG95273.1"/>
    </source>
</evidence>
<dbReference type="InterPro" id="IPR029050">
    <property type="entry name" value="Immunoprotect_excell_Ig-like"/>
</dbReference>
<dbReference type="Proteomes" id="UP000268313">
    <property type="component" value="Unassembled WGS sequence"/>
</dbReference>
<dbReference type="RefSeq" id="WP_120607694.1">
    <property type="nucleotide sequence ID" value="NZ_RAWE01000272.1"/>
</dbReference>
<sequence length="222" mass="23305">MSPRASSRTQLFLTAALLLGGCSKEASTPEEGQEAEARTLQKLRAEADRVKQGGTAATRPQPAQREPEESKLAGLAAGMGDNGPRKLRLPERNDTVHVDTVAMKVTGLEASHSVKGGSGKVGLGLTTEELFLRVELITQNVGGMPAPLTLDGAKVTDAKGQTYPLARDAQAVAGTKPLPTTWAPAQRTELVLLFEVPPDAVQDDGLALVVRGSGGDVRIPLR</sequence>
<proteinExistence type="predicted"/>
<comment type="caution">
    <text evidence="3">The sequence shown here is derived from an EMBL/GenBank/DDBJ whole genome shotgun (WGS) entry which is preliminary data.</text>
</comment>
<gene>
    <name evidence="3" type="ORF">D7X32_39545</name>
</gene>
<evidence type="ECO:0000313" key="4">
    <source>
        <dbReference type="Proteomes" id="UP000268313"/>
    </source>
</evidence>
<dbReference type="PROSITE" id="PS51257">
    <property type="entry name" value="PROKAR_LIPOPROTEIN"/>
    <property type="match status" value="1"/>
</dbReference>
<organism evidence="3 4">
    <name type="scientific">Corallococcus carmarthensis</name>
    <dbReference type="NCBI Taxonomy" id="2316728"/>
    <lineage>
        <taxon>Bacteria</taxon>
        <taxon>Pseudomonadati</taxon>
        <taxon>Myxococcota</taxon>
        <taxon>Myxococcia</taxon>
        <taxon>Myxococcales</taxon>
        <taxon>Cystobacterineae</taxon>
        <taxon>Myxococcaceae</taxon>
        <taxon>Corallococcus</taxon>
    </lineage>
</organism>
<evidence type="ECO:0000256" key="2">
    <source>
        <dbReference type="SAM" id="MobiDB-lite"/>
    </source>
</evidence>
<reference evidence="4" key="1">
    <citation type="submission" date="2018-09" db="EMBL/GenBank/DDBJ databases">
        <authorList>
            <person name="Livingstone P.G."/>
            <person name="Whitworth D.E."/>
        </authorList>
    </citation>
    <scope>NUCLEOTIDE SEQUENCE [LARGE SCALE GENOMIC DNA]</scope>
    <source>
        <strain evidence="4">CA043D</strain>
    </source>
</reference>
<name>A0A3A8K0B4_9BACT</name>
<dbReference type="AlphaFoldDB" id="A0A3A8K0B4"/>
<protein>
    <recommendedName>
        <fullName evidence="5">DUF4352 domain-containing protein</fullName>
    </recommendedName>
</protein>
<keyword evidence="4" id="KW-1185">Reference proteome</keyword>
<dbReference type="EMBL" id="RAWE01000272">
    <property type="protein sequence ID" value="RKG95273.1"/>
    <property type="molecule type" value="Genomic_DNA"/>
</dbReference>